<reference evidence="1 2" key="1">
    <citation type="submission" date="2019-03" db="EMBL/GenBank/DDBJ databases">
        <title>Sequencing the genomes of 1000 actinobacteria strains.</title>
        <authorList>
            <person name="Klenk H.-P."/>
        </authorList>
    </citation>
    <scope>NUCLEOTIDE SEQUENCE [LARGE SCALE GENOMIC DNA]</scope>
    <source>
        <strain evidence="1 2">DSM 44969</strain>
    </source>
</reference>
<dbReference type="RefSeq" id="WP_243653401.1">
    <property type="nucleotide sequence ID" value="NZ_SMFZ01000001.1"/>
</dbReference>
<proteinExistence type="predicted"/>
<dbReference type="EMBL" id="SMFZ01000001">
    <property type="protein sequence ID" value="TCK26526.1"/>
    <property type="molecule type" value="Genomic_DNA"/>
</dbReference>
<sequence length="275" mass="29138">MTGTRSPDRQPDHGPIPDDAVVGILRPFVRAARPILAGLRETDPFGLRSRVGQAGPSGAEAAEDVERGLSDKILDALASIQVPGTSAWAAMTVTEREHWWVYRVGRFTTLVAAIPGLGGALAKSLPVSSAVGAAGQGMLLVAVAGEHGVTDEDTLVALLASVLFRRDVRTGTLTPEADAAAEAKAAELTGDLDGANHGAGSTLRRVGSAVWRLGRALFAVSDELDKRPHGRFYHEWISFVPVVGVVGKYLGEWSGLKHSAANGRRWLTRRELAED</sequence>
<gene>
    <name evidence="1" type="ORF">EV378_2363</name>
</gene>
<organism evidence="1 2">
    <name type="scientific">Pseudonocardia endophytica</name>
    <dbReference type="NCBI Taxonomy" id="401976"/>
    <lineage>
        <taxon>Bacteria</taxon>
        <taxon>Bacillati</taxon>
        <taxon>Actinomycetota</taxon>
        <taxon>Actinomycetes</taxon>
        <taxon>Pseudonocardiales</taxon>
        <taxon>Pseudonocardiaceae</taxon>
        <taxon>Pseudonocardia</taxon>
    </lineage>
</organism>
<keyword evidence="2" id="KW-1185">Reference proteome</keyword>
<name>A0A4V2PIZ7_PSEEN</name>
<evidence type="ECO:0000313" key="1">
    <source>
        <dbReference type="EMBL" id="TCK26526.1"/>
    </source>
</evidence>
<dbReference type="AlphaFoldDB" id="A0A4V2PIZ7"/>
<protein>
    <submittedName>
        <fullName evidence="1">Uncharacterized protein</fullName>
    </submittedName>
</protein>
<evidence type="ECO:0000313" key="2">
    <source>
        <dbReference type="Proteomes" id="UP000295560"/>
    </source>
</evidence>
<accession>A0A4V2PIZ7</accession>
<dbReference type="Proteomes" id="UP000295560">
    <property type="component" value="Unassembled WGS sequence"/>
</dbReference>
<comment type="caution">
    <text evidence="1">The sequence shown here is derived from an EMBL/GenBank/DDBJ whole genome shotgun (WGS) entry which is preliminary data.</text>
</comment>